<dbReference type="AlphaFoldDB" id="A0A388JSB8"/>
<dbReference type="PANTHER" id="PTHR19229">
    <property type="entry name" value="ATP-BINDING CASSETTE TRANSPORTER SUBFAMILY A ABCA"/>
    <property type="match status" value="1"/>
</dbReference>
<dbReference type="GO" id="GO:0005319">
    <property type="term" value="F:lipid transporter activity"/>
    <property type="evidence" value="ECO:0007669"/>
    <property type="project" value="TreeGrafter"/>
</dbReference>
<dbReference type="PANTHER" id="PTHR19229:SF154">
    <property type="entry name" value="ABC TRANSPORTER A FAMILY MEMBER 3-RELATED"/>
    <property type="match status" value="1"/>
</dbReference>
<dbReference type="PROSITE" id="PS50893">
    <property type="entry name" value="ABC_TRANSPORTER_2"/>
    <property type="match status" value="1"/>
</dbReference>
<dbReference type="GO" id="GO:0016887">
    <property type="term" value="F:ATP hydrolysis activity"/>
    <property type="evidence" value="ECO:0007669"/>
    <property type="project" value="InterPro"/>
</dbReference>
<comment type="caution">
    <text evidence="3">The sequence shown here is derived from an EMBL/GenBank/DDBJ whole genome shotgun (WGS) entry which is preliminary data.</text>
</comment>
<sequence length="611" mass="65857">MDVEVEVVGGEAGRLERSVGQRKAALQSSFGVQANALTRKNLRLQARQWKTNACLVSFPIILFLILIALQAVFDKLLFGGSDFKCGCNEDHPDQCGIEFSNANQAAWCAIKDPPLNPAFLQIPNVTAGMAMDPFAMIVPVTGNNRSMAEAIGSRLFPNLESSNHLPPSFNWTEEGALELALLSILPVYPNGTTAAGGMSVVSGTAKEPTMGAPLIDPALTGDDAEWDPVFLISNSCLAFSAAAGFGGGVASVSSPAMGSSSDQSAWVLRPTQFGGNDFGGNVSFVKSGSKLNFLLGCYEAKSIYFPPYLDLDFVGGVFSGGRAALKTTKGFDSSVEAFLYNRYIAARPSEQELKKEAKEYVPGVVAAYDFKDSSPSRLDLNVWYNKTYQMSVGDAPDLTLRLARSFNLATKAFLSWAMGENNNRNPVRAYSGGMKRRLSVAISLIGNPLVVYMDEPSTGLDPASRNNLWQVVKEAKRGRAIILTTHSMEEAEVLCDRLGIFVDGQFACIGNPRELTARYGGTYDLTVTTPPGEESAVEALALSLSHRAKKVYSLGGTQKFELPSSEVDLADVFNAIERAKTKINIQAWGIANTTLEDVFIKVAKKEGEILH</sequence>
<accession>A0A388JSB8</accession>
<reference evidence="3 4" key="1">
    <citation type="journal article" date="2018" name="Cell">
        <title>The Chara Genome: Secondary Complexity and Implications for Plant Terrestrialization.</title>
        <authorList>
            <person name="Nishiyama T."/>
            <person name="Sakayama H."/>
            <person name="Vries J.D."/>
            <person name="Buschmann H."/>
            <person name="Saint-Marcoux D."/>
            <person name="Ullrich K.K."/>
            <person name="Haas F.B."/>
            <person name="Vanderstraeten L."/>
            <person name="Becker D."/>
            <person name="Lang D."/>
            <person name="Vosolsobe S."/>
            <person name="Rombauts S."/>
            <person name="Wilhelmsson P.K.I."/>
            <person name="Janitza P."/>
            <person name="Kern R."/>
            <person name="Heyl A."/>
            <person name="Rumpler F."/>
            <person name="Villalobos L.I.A.C."/>
            <person name="Clay J.M."/>
            <person name="Skokan R."/>
            <person name="Toyoda A."/>
            <person name="Suzuki Y."/>
            <person name="Kagoshima H."/>
            <person name="Schijlen E."/>
            <person name="Tajeshwar N."/>
            <person name="Catarino B."/>
            <person name="Hetherington A.J."/>
            <person name="Saltykova A."/>
            <person name="Bonnot C."/>
            <person name="Breuninger H."/>
            <person name="Symeonidi A."/>
            <person name="Radhakrishnan G.V."/>
            <person name="Van Nieuwerburgh F."/>
            <person name="Deforce D."/>
            <person name="Chang C."/>
            <person name="Karol K.G."/>
            <person name="Hedrich R."/>
            <person name="Ulvskov P."/>
            <person name="Glockner G."/>
            <person name="Delwiche C.F."/>
            <person name="Petrasek J."/>
            <person name="Van de Peer Y."/>
            <person name="Friml J."/>
            <person name="Beilby M."/>
            <person name="Dolan L."/>
            <person name="Kohara Y."/>
            <person name="Sugano S."/>
            <person name="Fujiyama A."/>
            <person name="Delaux P.-M."/>
            <person name="Quint M."/>
            <person name="TheiBen G."/>
            <person name="Hagemann M."/>
            <person name="Harholt J."/>
            <person name="Dunand C."/>
            <person name="Zachgo S."/>
            <person name="Langdale J."/>
            <person name="Maumus F."/>
            <person name="Straeten D.V.D."/>
            <person name="Gould S.B."/>
            <person name="Rensing S.A."/>
        </authorList>
    </citation>
    <scope>NUCLEOTIDE SEQUENCE [LARGE SCALE GENOMIC DNA]</scope>
    <source>
        <strain evidence="3 4">S276</strain>
    </source>
</reference>
<dbReference type="InterPro" id="IPR003959">
    <property type="entry name" value="ATPase_AAA_core"/>
</dbReference>
<comment type="similarity">
    <text evidence="1">Belongs to the ABC transporter superfamily. ABCA family. CPR flippase (TC 3.A.1.211) subfamily.</text>
</comment>
<dbReference type="GO" id="GO:0016020">
    <property type="term" value="C:membrane"/>
    <property type="evidence" value="ECO:0007669"/>
    <property type="project" value="InterPro"/>
</dbReference>
<dbReference type="Proteomes" id="UP000265515">
    <property type="component" value="Unassembled WGS sequence"/>
</dbReference>
<dbReference type="Gene3D" id="3.40.50.300">
    <property type="entry name" value="P-loop containing nucleotide triphosphate hydrolases"/>
    <property type="match status" value="1"/>
</dbReference>
<dbReference type="GO" id="GO:0005524">
    <property type="term" value="F:ATP binding"/>
    <property type="evidence" value="ECO:0007669"/>
    <property type="project" value="InterPro"/>
</dbReference>
<evidence type="ECO:0000313" key="3">
    <source>
        <dbReference type="EMBL" id="GBG60709.1"/>
    </source>
</evidence>
<dbReference type="STRING" id="69332.A0A388JSB8"/>
<dbReference type="PROSITE" id="PS00211">
    <property type="entry name" value="ABC_TRANSPORTER_1"/>
    <property type="match status" value="1"/>
</dbReference>
<dbReference type="InterPro" id="IPR003439">
    <property type="entry name" value="ABC_transporter-like_ATP-bd"/>
</dbReference>
<dbReference type="SUPFAM" id="SSF52540">
    <property type="entry name" value="P-loop containing nucleoside triphosphate hydrolases"/>
    <property type="match status" value="1"/>
</dbReference>
<dbReference type="InterPro" id="IPR027417">
    <property type="entry name" value="P-loop_NTPase"/>
</dbReference>
<keyword evidence="4" id="KW-1185">Reference proteome</keyword>
<dbReference type="EMBL" id="BFEA01000014">
    <property type="protein sequence ID" value="GBG60709.1"/>
    <property type="molecule type" value="Genomic_DNA"/>
</dbReference>
<name>A0A388JSB8_CHABU</name>
<evidence type="ECO:0000259" key="2">
    <source>
        <dbReference type="PROSITE" id="PS50893"/>
    </source>
</evidence>
<evidence type="ECO:0000256" key="1">
    <source>
        <dbReference type="ARBA" id="ARBA00008526"/>
    </source>
</evidence>
<proteinExistence type="inferred from homology"/>
<gene>
    <name evidence="3" type="ORF">CBR_g12446</name>
</gene>
<organism evidence="3 4">
    <name type="scientific">Chara braunii</name>
    <name type="common">Braun's stonewort</name>
    <dbReference type="NCBI Taxonomy" id="69332"/>
    <lineage>
        <taxon>Eukaryota</taxon>
        <taxon>Viridiplantae</taxon>
        <taxon>Streptophyta</taxon>
        <taxon>Charophyceae</taxon>
        <taxon>Charales</taxon>
        <taxon>Characeae</taxon>
        <taxon>Chara</taxon>
    </lineage>
</organism>
<evidence type="ECO:0000313" key="4">
    <source>
        <dbReference type="Proteomes" id="UP000265515"/>
    </source>
</evidence>
<dbReference type="InterPro" id="IPR017871">
    <property type="entry name" value="ABC_transporter-like_CS"/>
</dbReference>
<feature type="domain" description="ABC transporter" evidence="2">
    <location>
        <begin position="298"/>
        <end position="528"/>
    </location>
</feature>
<dbReference type="Gramene" id="GBG60709">
    <property type="protein sequence ID" value="GBG60709"/>
    <property type="gene ID" value="CBR_g12446"/>
</dbReference>
<dbReference type="GO" id="GO:0140359">
    <property type="term" value="F:ABC-type transporter activity"/>
    <property type="evidence" value="ECO:0007669"/>
    <property type="project" value="InterPro"/>
</dbReference>
<dbReference type="Pfam" id="PF24526">
    <property type="entry name" value="ABCA12_C"/>
    <property type="match status" value="1"/>
</dbReference>
<protein>
    <recommendedName>
        <fullName evidence="2">ABC transporter domain-containing protein</fullName>
    </recommendedName>
</protein>
<dbReference type="OrthoDB" id="8061355at2759"/>
<dbReference type="InterPro" id="IPR026082">
    <property type="entry name" value="ABCA"/>
</dbReference>
<dbReference type="Pfam" id="PF13304">
    <property type="entry name" value="AAA_21"/>
    <property type="match status" value="1"/>
</dbReference>